<dbReference type="Gene3D" id="3.40.50.2300">
    <property type="match status" value="2"/>
</dbReference>
<dbReference type="PANTHER" id="PTHR30483">
    <property type="entry name" value="LEUCINE-SPECIFIC-BINDING PROTEIN"/>
    <property type="match status" value="1"/>
</dbReference>
<evidence type="ECO:0000256" key="1">
    <source>
        <dbReference type="ARBA" id="ARBA00010062"/>
    </source>
</evidence>
<dbReference type="InterPro" id="IPR028081">
    <property type="entry name" value="Leu-bd"/>
</dbReference>
<comment type="similarity">
    <text evidence="1">Belongs to the leucine-binding protein family.</text>
</comment>
<dbReference type="AlphaFoldDB" id="A0A7W8LA14"/>
<dbReference type="InterPro" id="IPR051010">
    <property type="entry name" value="BCAA_transport"/>
</dbReference>
<sequence>MMSSNNVWRNLHCVVATGMVAAGLGLAAGAHAAAEPIKIGVISEESSVAGASISKAAQLAADQINASGGVDGRPIQIVAYDDHSSASDGVRAFQRAATQDKVVAVIGSYISEVALAMEPWSGRLKVPFITPGAASNDISKHVHDDYDHYKYTFHGWMTSAFIAQSICDFSHDVLVGQFKMKTTVVMSEDAAWTKPLDERYLECLPKAGLQVLDHIRFNPDTSDFTPIFNQIEAKHPDTITTGISHVGVQPTVQWHDQQVPIPMSGQSSQATTTSFWKDTNGATEGVITASAAAPGVAITPKTVPFTDEYQKKFGVSPAYCGFTSYDLVYIIADAIRRNKGSTDPDQMVDALEKTDYVGTIGRWQFYGKSDQFTHALKYGPGYITGINLQWQNGKQVAIWPKSIANGAVKFPTFIKVQQASAN</sequence>
<proteinExistence type="inferred from homology"/>
<accession>A0A7W8LA14</accession>
<evidence type="ECO:0000256" key="3">
    <source>
        <dbReference type="SAM" id="SignalP"/>
    </source>
</evidence>
<dbReference type="CDD" id="cd06345">
    <property type="entry name" value="PBP1_ABC_ligand_binding-like"/>
    <property type="match status" value="1"/>
</dbReference>
<evidence type="ECO:0000313" key="6">
    <source>
        <dbReference type="Proteomes" id="UP000592820"/>
    </source>
</evidence>
<feature type="signal peptide" evidence="3">
    <location>
        <begin position="1"/>
        <end position="32"/>
    </location>
</feature>
<feature type="chain" id="PRO_5031197192" evidence="3">
    <location>
        <begin position="33"/>
        <end position="422"/>
    </location>
</feature>
<name>A0A7W8LA14_9BURK</name>
<organism evidence="5 6">
    <name type="scientific">Paraburkholderia youngii</name>
    <dbReference type="NCBI Taxonomy" id="2782701"/>
    <lineage>
        <taxon>Bacteria</taxon>
        <taxon>Pseudomonadati</taxon>
        <taxon>Pseudomonadota</taxon>
        <taxon>Betaproteobacteria</taxon>
        <taxon>Burkholderiales</taxon>
        <taxon>Burkholderiaceae</taxon>
        <taxon>Paraburkholderia</taxon>
    </lineage>
</organism>
<feature type="domain" description="Leucine-binding protein" evidence="4">
    <location>
        <begin position="36"/>
        <end position="376"/>
    </location>
</feature>
<dbReference type="Proteomes" id="UP000592820">
    <property type="component" value="Unassembled WGS sequence"/>
</dbReference>
<evidence type="ECO:0000256" key="2">
    <source>
        <dbReference type="ARBA" id="ARBA00022729"/>
    </source>
</evidence>
<keyword evidence="2 3" id="KW-0732">Signal</keyword>
<dbReference type="InterPro" id="IPR028082">
    <property type="entry name" value="Peripla_BP_I"/>
</dbReference>
<protein>
    <submittedName>
        <fullName evidence="5">Branched-chain amino acid transport system substrate-binding protein</fullName>
    </submittedName>
</protein>
<dbReference type="EMBL" id="JACHDE010000011">
    <property type="protein sequence ID" value="MBB5403159.1"/>
    <property type="molecule type" value="Genomic_DNA"/>
</dbReference>
<reference evidence="5 6" key="1">
    <citation type="submission" date="2020-08" db="EMBL/GenBank/DDBJ databases">
        <title>Genomic Encyclopedia of Type Strains, Phase IV (KMG-V): Genome sequencing to study the core and pangenomes of soil and plant-associated prokaryotes.</title>
        <authorList>
            <person name="Whitman W."/>
        </authorList>
    </citation>
    <scope>NUCLEOTIDE SEQUENCE [LARGE SCALE GENOMIC DNA]</scope>
    <source>
        <strain evidence="5 6">JPY162</strain>
    </source>
</reference>
<dbReference type="Pfam" id="PF13458">
    <property type="entry name" value="Peripla_BP_6"/>
    <property type="match status" value="1"/>
</dbReference>
<gene>
    <name evidence="5" type="ORF">HDG41_005245</name>
</gene>
<dbReference type="PANTHER" id="PTHR30483:SF6">
    <property type="entry name" value="PERIPLASMIC BINDING PROTEIN OF ABC TRANSPORTER FOR NATURAL AMINO ACIDS"/>
    <property type="match status" value="1"/>
</dbReference>
<comment type="caution">
    <text evidence="5">The sequence shown here is derived from an EMBL/GenBank/DDBJ whole genome shotgun (WGS) entry which is preliminary data.</text>
</comment>
<evidence type="ECO:0000259" key="4">
    <source>
        <dbReference type="Pfam" id="PF13458"/>
    </source>
</evidence>
<dbReference type="SUPFAM" id="SSF53822">
    <property type="entry name" value="Periplasmic binding protein-like I"/>
    <property type="match status" value="1"/>
</dbReference>
<evidence type="ECO:0000313" key="5">
    <source>
        <dbReference type="EMBL" id="MBB5403159.1"/>
    </source>
</evidence>